<evidence type="ECO:0000256" key="2">
    <source>
        <dbReference type="SAM" id="Coils"/>
    </source>
</evidence>
<organism evidence="4 5">
    <name type="scientific">Owenia fusiformis</name>
    <name type="common">Polychaete worm</name>
    <dbReference type="NCBI Taxonomy" id="6347"/>
    <lineage>
        <taxon>Eukaryota</taxon>
        <taxon>Metazoa</taxon>
        <taxon>Spiralia</taxon>
        <taxon>Lophotrochozoa</taxon>
        <taxon>Annelida</taxon>
        <taxon>Polychaeta</taxon>
        <taxon>Sedentaria</taxon>
        <taxon>Canalipalpata</taxon>
        <taxon>Sabellida</taxon>
        <taxon>Oweniida</taxon>
        <taxon>Oweniidae</taxon>
        <taxon>Owenia</taxon>
    </lineage>
</organism>
<dbReference type="PANTHER" id="PTHR24114:SF2">
    <property type="entry name" value="F-BOX DOMAIN-CONTAINING PROTEIN-RELATED"/>
    <property type="match status" value="1"/>
</dbReference>
<name>A0A8J1THY0_OWEFU</name>
<evidence type="ECO:0000256" key="1">
    <source>
        <dbReference type="ARBA" id="ARBA00022837"/>
    </source>
</evidence>
<evidence type="ECO:0000313" key="5">
    <source>
        <dbReference type="Proteomes" id="UP000749559"/>
    </source>
</evidence>
<dbReference type="InterPro" id="IPR018247">
    <property type="entry name" value="EF_Hand_1_Ca_BS"/>
</dbReference>
<feature type="coiled-coil region" evidence="2">
    <location>
        <begin position="71"/>
        <end position="98"/>
    </location>
</feature>
<gene>
    <name evidence="4" type="ORF">OFUS_LOCUS4290</name>
</gene>
<dbReference type="EMBL" id="CAIIXF020000002">
    <property type="protein sequence ID" value="CAH1777227.1"/>
    <property type="molecule type" value="Genomic_DNA"/>
</dbReference>
<dbReference type="InterPro" id="IPR001611">
    <property type="entry name" value="Leu-rich_rpt"/>
</dbReference>
<keyword evidence="1" id="KW-0106">Calcium</keyword>
<dbReference type="Gene3D" id="3.80.10.10">
    <property type="entry name" value="Ribonuclease Inhibitor"/>
    <property type="match status" value="3"/>
</dbReference>
<keyword evidence="2" id="KW-0175">Coiled coil</keyword>
<feature type="coiled-coil region" evidence="2">
    <location>
        <begin position="621"/>
        <end position="648"/>
    </location>
</feature>
<dbReference type="Proteomes" id="UP000749559">
    <property type="component" value="Unassembled WGS sequence"/>
</dbReference>
<dbReference type="InterPro" id="IPR052394">
    <property type="entry name" value="LRR-containing"/>
</dbReference>
<accession>A0A8J1THY0</accession>
<comment type="caution">
    <text evidence="4">The sequence shown here is derived from an EMBL/GenBank/DDBJ whole genome shotgun (WGS) entry which is preliminary data.</text>
</comment>
<dbReference type="OrthoDB" id="120976at2759"/>
<dbReference type="Pfam" id="PF13516">
    <property type="entry name" value="LRR_6"/>
    <property type="match status" value="5"/>
</dbReference>
<dbReference type="InterPro" id="IPR002048">
    <property type="entry name" value="EF_hand_dom"/>
</dbReference>
<dbReference type="CDD" id="cd00051">
    <property type="entry name" value="EFh"/>
    <property type="match status" value="1"/>
</dbReference>
<evidence type="ECO:0000256" key="3">
    <source>
        <dbReference type="SAM" id="MobiDB-lite"/>
    </source>
</evidence>
<proteinExistence type="predicted"/>
<dbReference type="PANTHER" id="PTHR24114">
    <property type="entry name" value="LEUCINE RICH REPEAT FAMILY PROTEIN"/>
    <property type="match status" value="1"/>
</dbReference>
<dbReference type="AlphaFoldDB" id="A0A8J1THY0"/>
<reference evidence="4" key="1">
    <citation type="submission" date="2022-03" db="EMBL/GenBank/DDBJ databases">
        <authorList>
            <person name="Martin C."/>
        </authorList>
    </citation>
    <scope>NUCLEOTIDE SEQUENCE</scope>
</reference>
<dbReference type="PROSITE" id="PS50222">
    <property type="entry name" value="EF_HAND_2"/>
    <property type="match status" value="1"/>
</dbReference>
<protein>
    <submittedName>
        <fullName evidence="4">Uncharacterized protein</fullName>
    </submittedName>
</protein>
<dbReference type="PROSITE" id="PS00018">
    <property type="entry name" value="EF_HAND_1"/>
    <property type="match status" value="1"/>
</dbReference>
<dbReference type="SUPFAM" id="SSF47473">
    <property type="entry name" value="EF-hand"/>
    <property type="match status" value="1"/>
</dbReference>
<dbReference type="SUPFAM" id="SSF52047">
    <property type="entry name" value="RNI-like"/>
    <property type="match status" value="1"/>
</dbReference>
<dbReference type="InterPro" id="IPR011992">
    <property type="entry name" value="EF-hand-dom_pair"/>
</dbReference>
<feature type="region of interest" description="Disordered" evidence="3">
    <location>
        <begin position="653"/>
        <end position="676"/>
    </location>
</feature>
<dbReference type="GO" id="GO:0005509">
    <property type="term" value="F:calcium ion binding"/>
    <property type="evidence" value="ECO:0007669"/>
    <property type="project" value="InterPro"/>
</dbReference>
<keyword evidence="5" id="KW-1185">Reference proteome</keyword>
<dbReference type="SMART" id="SM00368">
    <property type="entry name" value="LRR_RI"/>
    <property type="match status" value="8"/>
</dbReference>
<dbReference type="InterPro" id="IPR032675">
    <property type="entry name" value="LRR_dom_sf"/>
</dbReference>
<evidence type="ECO:0000313" key="4">
    <source>
        <dbReference type="EMBL" id="CAH1777227.1"/>
    </source>
</evidence>
<sequence length="676" mass="76313">MEERTVRAIDLVLKAPMPASRTSCVKAMVSAKSSLRRHAENSPMFEEKEQDAELREQLASALTIEDDDVDCETDEDDIEKEEDDIVEIENDTDEVSESRPLSLQRQTSMIVEQQVGLGERKPTLFLSRANTRVNLKANDVKEKDAQRHGILKNVKTGNSTTPGLIREPTKIEKDAVAIDPEIAKTFKPKKKFEKKWGKIDRDEVEKNERINLYTNMCKKMGIVPARFISASINSSQMKIVGHKIGPDGMRALAVGLVNNPCVELIDLEENYLGPEGILHVSELILCNSYLKEIHIANNNIGGEGVRAICDAMRENENIRVLNISSNHIQDAHAIFIARMIEDNIHLRKLDLSHNELRGEGAVAIGLSLRNNDTLEILDLGWNQLRGRGAMSVAVGLKDNTGLKMVNLAYNGFSNDGCHRLGITMRRNNTLVELDLSNNRIGAEGLIKITKGLQRNSTLEILRLGRNPFNLKATQALLETIRQKKTIAIKLLDLSHIPVNQDFAHFSEVLKLQRQGFATITGPVVKGDVRERKKDEIDYTKDPLTILFDFMKQEGYRVIDLFKVLGAENIITTKEFKKGMIEMQVPITESQLIELIKKADSNHDGKIELGEMINVERQYKREQIAKVQAKEAKERQKQVEKKIKKIKGQKEKDNFDYLPPIKKKTKKESNVNAPLTI</sequence>
<dbReference type="Gene3D" id="1.10.238.10">
    <property type="entry name" value="EF-hand"/>
    <property type="match status" value="1"/>
</dbReference>